<evidence type="ECO:0000313" key="2">
    <source>
        <dbReference type="Proteomes" id="UP001360560"/>
    </source>
</evidence>
<organism evidence="1 2">
    <name type="scientific">Saccharomycopsis crataegensis</name>
    <dbReference type="NCBI Taxonomy" id="43959"/>
    <lineage>
        <taxon>Eukaryota</taxon>
        <taxon>Fungi</taxon>
        <taxon>Dikarya</taxon>
        <taxon>Ascomycota</taxon>
        <taxon>Saccharomycotina</taxon>
        <taxon>Saccharomycetes</taxon>
        <taxon>Saccharomycopsidaceae</taxon>
        <taxon>Saccharomycopsis</taxon>
    </lineage>
</organism>
<dbReference type="SUPFAM" id="SSF48371">
    <property type="entry name" value="ARM repeat"/>
    <property type="match status" value="1"/>
</dbReference>
<comment type="caution">
    <text evidence="1">The sequence shown here is derived from an EMBL/GenBank/DDBJ whole genome shotgun (WGS) entry which is preliminary data.</text>
</comment>
<dbReference type="AlphaFoldDB" id="A0AAV5QJJ4"/>
<gene>
    <name evidence="1" type="ORF">DASC09_019900</name>
</gene>
<proteinExistence type="predicted"/>
<name>A0AAV5QJJ4_9ASCO</name>
<evidence type="ECO:0008006" key="3">
    <source>
        <dbReference type="Google" id="ProtNLM"/>
    </source>
</evidence>
<dbReference type="EMBL" id="BTFZ01000003">
    <property type="protein sequence ID" value="GMM34665.1"/>
    <property type="molecule type" value="Genomic_DNA"/>
</dbReference>
<dbReference type="GeneID" id="90072644"/>
<evidence type="ECO:0000313" key="1">
    <source>
        <dbReference type="EMBL" id="GMM34665.1"/>
    </source>
</evidence>
<protein>
    <recommendedName>
        <fullName evidence="3">MMS19 nucleotide excision repair protein</fullName>
    </recommendedName>
</protein>
<dbReference type="InterPro" id="IPR016024">
    <property type="entry name" value="ARM-type_fold"/>
</dbReference>
<sequence>MTIKSFRTAINAFIVRLKDNYPEFIIRLHHTLTNSHNDFQTYSSTITILIDLYTTAPSPNADVIFKSNLLREVVAYLRDLSVYDKQDNLNIKEAMVLFEKLHPKLALEEKMEFAKDYGLATYIWDIMINDDSDLIRPHKKLFNLYFGNSFYRINTLDQWIIEQFMIPILRNPSNPQSTSLCFEFLSKLYSNVVPDSKITAIICDLLKPISTKSSSSSSKKLGIFKTHKATPKPEFLPQPVLIDALQYFARIFEAHKESIPDLMKIETSTNLWDSVSYLFQKFNTSFAVQYHVLYFAHFFLITEPKFDENEVKKLLWSSNFITRNLLDAYESQKDPTVRGDKYPKDLCVVMNFKSLRKYLQKSKSDGDKINTDQMIDILKFINYLLDHWKSVNITTKNSIQAITDLVEFCLPRVPQNDKRSLINKLLVILDNDTSHDDATIPVAHFYARHSLDKNFDKQIDIVLFFPYVAKKTKNVKKRLEEIHGKSQILCLQDQEEFTFMLNCLASQSFKQKYKLRDMIRQGNYLNLFIPNITDLHTDDAKTLMLICLVLSLACLELDEEYYSNLSSLLANVGDDDVFKRRILSFSGNVIINSKSSNPLINHPTFLMEIYSLALSSEDHDVKTLAYKVINLLVVFRDPEKKDILREIIKEWDFFNTLFVPVLKDPQSLLHGSVTNCLESLGKMGDFQEEFETTNVISLMVDYFCTRQQYEKNFFYFIGGYFGEDGGVDDTIRSICLYKGNIFKTLPKAIELSKSTIVAKKFKENCWVLTYLCQIFSSVLEEYPVCVKDFTRKQAHDIYSITLDIVRSAPQDTLDKIGIDYIVKLWRDLELDEIPDEDDFLKTLTRLFNDCLPYVSREDDTLRDGFTHAKEMIQDILTIITKYIGDTPNKSKDFRAAYYFFKPLMKLLNQSVPVSLTVSIWQFFYKIIRDRANGKIVEFFFDNVKEPVVPSWGSVVMLKHLRGEYSVASATISFCWKVVTYYPGTVYATYILKDFGVNESMSQLKERFRNDFEIMNRLEDIESAG</sequence>
<keyword evidence="2" id="KW-1185">Reference proteome</keyword>
<accession>A0AAV5QJJ4</accession>
<reference evidence="1 2" key="1">
    <citation type="journal article" date="2023" name="Elife">
        <title>Identification of key yeast species and microbe-microbe interactions impacting larval growth of Drosophila in the wild.</title>
        <authorList>
            <person name="Mure A."/>
            <person name="Sugiura Y."/>
            <person name="Maeda R."/>
            <person name="Honda K."/>
            <person name="Sakurai N."/>
            <person name="Takahashi Y."/>
            <person name="Watada M."/>
            <person name="Katoh T."/>
            <person name="Gotoh A."/>
            <person name="Gotoh Y."/>
            <person name="Taniguchi I."/>
            <person name="Nakamura K."/>
            <person name="Hayashi T."/>
            <person name="Katayama T."/>
            <person name="Uemura T."/>
            <person name="Hattori Y."/>
        </authorList>
    </citation>
    <scope>NUCLEOTIDE SEQUENCE [LARGE SCALE GENOMIC DNA]</scope>
    <source>
        <strain evidence="1 2">SC-9</strain>
    </source>
</reference>
<dbReference type="Proteomes" id="UP001360560">
    <property type="component" value="Unassembled WGS sequence"/>
</dbReference>
<dbReference type="RefSeq" id="XP_064851665.1">
    <property type="nucleotide sequence ID" value="XM_064995593.1"/>
</dbReference>